<keyword evidence="4" id="KW-0539">Nucleus</keyword>
<reference evidence="7 8" key="1">
    <citation type="submission" date="2024-10" db="EMBL/GenBank/DDBJ databases">
        <authorList>
            <person name="Kim D."/>
        </authorList>
    </citation>
    <scope>NUCLEOTIDE SEQUENCE [LARGE SCALE GENOMIC DNA]</scope>
    <source>
        <strain evidence="7">BH-2024</strain>
    </source>
</reference>
<dbReference type="PROSITE" id="PS01287">
    <property type="entry name" value="RTC"/>
    <property type="match status" value="1"/>
</dbReference>
<dbReference type="InterPro" id="IPR016443">
    <property type="entry name" value="RNA3'_term_phos_cyc_type_2"/>
</dbReference>
<evidence type="ECO:0008006" key="9">
    <source>
        <dbReference type="Google" id="ProtNLM"/>
    </source>
</evidence>
<dbReference type="InterPro" id="IPR013792">
    <property type="entry name" value="RNA3'P_cycl/enolpyr_Trfase_a/b"/>
</dbReference>
<gene>
    <name evidence="7" type="ORF">niasHT_015394</name>
</gene>
<evidence type="ECO:0000259" key="6">
    <source>
        <dbReference type="Pfam" id="PF05189"/>
    </source>
</evidence>
<evidence type="ECO:0000256" key="1">
    <source>
        <dbReference type="ARBA" id="ARBA00004604"/>
    </source>
</evidence>
<dbReference type="GO" id="GO:0042254">
    <property type="term" value="P:ribosome biogenesis"/>
    <property type="evidence" value="ECO:0007669"/>
    <property type="project" value="UniProtKB-KW"/>
</dbReference>
<feature type="domain" description="RNA 3'-terminal phosphate cyclase insert" evidence="6">
    <location>
        <begin position="225"/>
        <end position="329"/>
    </location>
</feature>
<feature type="domain" description="RNA 3'-terminal phosphate cyclase" evidence="5">
    <location>
        <begin position="74"/>
        <end position="382"/>
    </location>
</feature>
<dbReference type="InterPro" id="IPR036553">
    <property type="entry name" value="RPTC_insert"/>
</dbReference>
<dbReference type="Pfam" id="PF01137">
    <property type="entry name" value="RTC"/>
    <property type="match status" value="1"/>
</dbReference>
<dbReference type="SUPFAM" id="SSF47396">
    <property type="entry name" value="Transcription factor IIA (TFIIA), alpha-helical domain"/>
    <property type="match status" value="1"/>
</dbReference>
<dbReference type="Gene3D" id="3.65.10.20">
    <property type="entry name" value="RNA 3'-terminal phosphate cyclase domain"/>
    <property type="match status" value="1"/>
</dbReference>
<dbReference type="PANTHER" id="PTHR11096:SF1">
    <property type="entry name" value="RNA 3'-TERMINAL PHOSPHATE CYCLASE-LIKE PROTEIN"/>
    <property type="match status" value="1"/>
</dbReference>
<comment type="caution">
    <text evidence="7">The sequence shown here is derived from an EMBL/GenBank/DDBJ whole genome shotgun (WGS) entry which is preliminary data.</text>
</comment>
<name>A0ABD2KZS4_9BILA</name>
<evidence type="ECO:0000259" key="5">
    <source>
        <dbReference type="Pfam" id="PF01137"/>
    </source>
</evidence>
<dbReference type="AlphaFoldDB" id="A0ABD2KZS4"/>
<dbReference type="FunFam" id="3.30.360.20:FF:000004">
    <property type="entry name" value="18S rRNA biogenesis protein"/>
    <property type="match status" value="1"/>
</dbReference>
<evidence type="ECO:0000313" key="8">
    <source>
        <dbReference type="Proteomes" id="UP001620626"/>
    </source>
</evidence>
<dbReference type="Gene3D" id="3.30.360.20">
    <property type="entry name" value="RNA 3'-terminal phosphate cyclase, insert domain"/>
    <property type="match status" value="1"/>
</dbReference>
<dbReference type="Proteomes" id="UP001620626">
    <property type="component" value="Unassembled WGS sequence"/>
</dbReference>
<evidence type="ECO:0000256" key="3">
    <source>
        <dbReference type="ARBA" id="ARBA00022517"/>
    </source>
</evidence>
<comment type="subcellular location">
    <subcellularLocation>
        <location evidence="1">Nucleus</location>
        <location evidence="1">Nucleolus</location>
    </subcellularLocation>
</comment>
<dbReference type="InterPro" id="IPR037136">
    <property type="entry name" value="RNA3'_phos_cyclase_dom_sf"/>
</dbReference>
<evidence type="ECO:0000313" key="7">
    <source>
        <dbReference type="EMBL" id="KAL3108472.1"/>
    </source>
</evidence>
<dbReference type="InterPro" id="IPR000228">
    <property type="entry name" value="RNA3'_term_phos_cyc"/>
</dbReference>
<evidence type="ECO:0000256" key="2">
    <source>
        <dbReference type="ARBA" id="ARBA00007089"/>
    </source>
</evidence>
<dbReference type="GO" id="GO:0005730">
    <property type="term" value="C:nucleolus"/>
    <property type="evidence" value="ECO:0007669"/>
    <property type="project" value="UniProtKB-SubCell"/>
</dbReference>
<evidence type="ECO:0000256" key="4">
    <source>
        <dbReference type="ARBA" id="ARBA00023242"/>
    </source>
</evidence>
<dbReference type="NCBIfam" id="TIGR03400">
    <property type="entry name" value="18S_RNA_Rcl1p"/>
    <property type="match status" value="1"/>
</dbReference>
<dbReference type="InterPro" id="IPR020719">
    <property type="entry name" value="RNA3'_term_phos_cycl-like_CS"/>
</dbReference>
<keyword evidence="8" id="KW-1185">Reference proteome</keyword>
<proteinExistence type="inferred from homology"/>
<accession>A0ABD2KZS4</accession>
<keyword evidence="3" id="KW-0690">Ribosome biogenesis</keyword>
<dbReference type="Pfam" id="PF05189">
    <property type="entry name" value="RTC_insert"/>
    <property type="match status" value="1"/>
</dbReference>
<dbReference type="InterPro" id="IPR013791">
    <property type="entry name" value="RNA3'-term_phos_cycl_insert"/>
</dbReference>
<comment type="similarity">
    <text evidence="2">Belongs to the RNA 3'-terminal cyclase family. Type 2 subfamily.</text>
</comment>
<dbReference type="EMBL" id="JBICBT010000590">
    <property type="protein sequence ID" value="KAL3108472.1"/>
    <property type="molecule type" value="Genomic_DNA"/>
</dbReference>
<protein>
    <recommendedName>
        <fullName evidence="9">RNA 3'-terminal phosphate cyclase-like protein</fullName>
    </recommendedName>
</protein>
<dbReference type="Gene3D" id="1.10.287.100">
    <property type="match status" value="1"/>
</dbReference>
<dbReference type="SUPFAM" id="SSF55205">
    <property type="entry name" value="EPT/RTPC-like"/>
    <property type="match status" value="1"/>
</dbReference>
<sequence>MNPNANSNEFNGFYYEVIQQVLSNVKDAFMDDGADSEALSQLKLSWEHKLKSAQMVGRQRIISYKKTPNERPVVVIRSYDDNPGLKEFERIFLSMIKRLTNGTEVKLSKNGTELSFRPGLIHGGELELDCGVQRCISYFLEPLILMAPFCKKPLNVNLSGVTNSVDELSIDAIRATWLPVFSRFVLADQCAEIKIKARGFKPNGGGSVTFSSPIKRNLRAVQCIKPGKVCKIRGLAYVCKVTPSIASRMIDGAKKMLHGNISDIYITIDQRKGPQGGLSPGFGIFLTAETTEGVFFHGEAMSRPKGQNEDQTVPEEIGEQAARRLLDAIHMGGCADSFCQSLAATFMTLCDRDVSKFLLGPLTISSVHTLRNLQMFFEQMFKLEEWWKVMKEIAGNAMKNGSEDKCLLTCVGVGFFNINKDQL</sequence>
<dbReference type="InterPro" id="IPR023797">
    <property type="entry name" value="RNA3'_phos_cyclase_dom"/>
</dbReference>
<dbReference type="PANTHER" id="PTHR11096">
    <property type="entry name" value="RNA 3' TERMINAL PHOSPHATE CYCLASE"/>
    <property type="match status" value="1"/>
</dbReference>
<organism evidence="7 8">
    <name type="scientific">Heterodera trifolii</name>
    <dbReference type="NCBI Taxonomy" id="157864"/>
    <lineage>
        <taxon>Eukaryota</taxon>
        <taxon>Metazoa</taxon>
        <taxon>Ecdysozoa</taxon>
        <taxon>Nematoda</taxon>
        <taxon>Chromadorea</taxon>
        <taxon>Rhabditida</taxon>
        <taxon>Tylenchina</taxon>
        <taxon>Tylenchomorpha</taxon>
        <taxon>Tylenchoidea</taxon>
        <taxon>Heteroderidae</taxon>
        <taxon>Heteroderinae</taxon>
        <taxon>Heterodera</taxon>
    </lineage>
</organism>